<accession>A0A1N7NRY2</accession>
<keyword evidence="1" id="KW-0732">Signal</keyword>
<dbReference type="RefSeq" id="WP_245820103.1">
    <property type="nucleotide sequence ID" value="NZ_FTOH01000007.1"/>
</dbReference>
<feature type="chain" id="PRO_5012839957" description="Divergent polysaccharide deacetylase" evidence="1">
    <location>
        <begin position="27"/>
        <end position="288"/>
    </location>
</feature>
<gene>
    <name evidence="2" type="ORF">SAMN05421686_107225</name>
</gene>
<evidence type="ECO:0000313" key="3">
    <source>
        <dbReference type="Proteomes" id="UP000185639"/>
    </source>
</evidence>
<dbReference type="InterPro" id="IPR006837">
    <property type="entry name" value="Divergent_DAC"/>
</dbReference>
<reference evidence="3" key="1">
    <citation type="submission" date="2017-01" db="EMBL/GenBank/DDBJ databases">
        <authorList>
            <person name="Varghese N."/>
            <person name="Submissions S."/>
        </authorList>
    </citation>
    <scope>NUCLEOTIDE SEQUENCE [LARGE SCALE GENOMIC DNA]</scope>
    <source>
        <strain evidence="3">DSM 24913</strain>
    </source>
</reference>
<dbReference type="Pfam" id="PF04748">
    <property type="entry name" value="Polysacc_deac_2"/>
    <property type="match status" value="1"/>
</dbReference>
<organism evidence="2 3">
    <name type="scientific">Thalassolituus maritimus</name>
    <dbReference type="NCBI Taxonomy" id="484498"/>
    <lineage>
        <taxon>Bacteria</taxon>
        <taxon>Pseudomonadati</taxon>
        <taxon>Pseudomonadota</taxon>
        <taxon>Gammaproteobacteria</taxon>
        <taxon>Oceanospirillales</taxon>
        <taxon>Oceanospirillaceae</taxon>
        <taxon>Thalassolituus</taxon>
    </lineage>
</organism>
<dbReference type="PANTHER" id="PTHR30105">
    <property type="entry name" value="UNCHARACTERIZED YIBQ-RELATED"/>
    <property type="match status" value="1"/>
</dbReference>
<dbReference type="SUPFAM" id="SSF88713">
    <property type="entry name" value="Glycoside hydrolase/deacetylase"/>
    <property type="match status" value="1"/>
</dbReference>
<dbReference type="PANTHER" id="PTHR30105:SF2">
    <property type="entry name" value="DIVERGENT POLYSACCHARIDE DEACETYLASE SUPERFAMILY"/>
    <property type="match status" value="1"/>
</dbReference>
<dbReference type="GO" id="GO:0005975">
    <property type="term" value="P:carbohydrate metabolic process"/>
    <property type="evidence" value="ECO:0007669"/>
    <property type="project" value="InterPro"/>
</dbReference>
<dbReference type="Gene3D" id="3.20.20.370">
    <property type="entry name" value="Glycoside hydrolase/deacetylase"/>
    <property type="match status" value="1"/>
</dbReference>
<evidence type="ECO:0008006" key="4">
    <source>
        <dbReference type="Google" id="ProtNLM"/>
    </source>
</evidence>
<proteinExistence type="predicted"/>
<dbReference type="EMBL" id="FTOH01000007">
    <property type="protein sequence ID" value="SIT01074.1"/>
    <property type="molecule type" value="Genomic_DNA"/>
</dbReference>
<protein>
    <recommendedName>
        <fullName evidence="4">Divergent polysaccharide deacetylase</fullName>
    </recommendedName>
</protein>
<sequence>MRNIIQKPLAVLLLTLTAFISSPVLATPTLIIIIDDVGNNGPLGDRAVALPGPVTLAFLPHTPHAARLARIAAENNKGIMLHAPMANATGAALGPGALTQEMTPEELQQTLTESLDSIPHVQGVNNHMGSVLTADQTAMNSIMKVVQQRGLYFIDSLTNPLSVAESEALQAGIPTDRRDVFLDNDRSLDGLFAQFQRAMDIAERKGSAILIGHPYPETLDFLEVVLPELIASDEVIITRADQHLQEEAWLNPVHTADNAELRSRLELRLPLPVKNKTEAQPNDLSYQN</sequence>
<dbReference type="STRING" id="484498.SAMN05421686_107225"/>
<dbReference type="InterPro" id="IPR011330">
    <property type="entry name" value="Glyco_hydro/deAcase_b/a-brl"/>
</dbReference>
<dbReference type="CDD" id="cd10936">
    <property type="entry name" value="CE4_DAC2"/>
    <property type="match status" value="1"/>
</dbReference>
<dbReference type="AlphaFoldDB" id="A0A1N7NRY2"/>
<dbReference type="Proteomes" id="UP000185639">
    <property type="component" value="Unassembled WGS sequence"/>
</dbReference>
<evidence type="ECO:0000256" key="1">
    <source>
        <dbReference type="SAM" id="SignalP"/>
    </source>
</evidence>
<feature type="signal peptide" evidence="1">
    <location>
        <begin position="1"/>
        <end position="26"/>
    </location>
</feature>
<name>A0A1N7NRY2_9GAMM</name>
<evidence type="ECO:0000313" key="2">
    <source>
        <dbReference type="EMBL" id="SIT01074.1"/>
    </source>
</evidence>
<keyword evidence="3" id="KW-1185">Reference proteome</keyword>